<feature type="domain" description="Glycosyl transferase family 1" evidence="2">
    <location>
        <begin position="189"/>
        <end position="348"/>
    </location>
</feature>
<gene>
    <name evidence="4" type="ORF">A7Q10_02035</name>
</gene>
<protein>
    <recommendedName>
        <fullName evidence="6">Glycosyl transferase</fullName>
    </recommendedName>
</protein>
<evidence type="ECO:0000259" key="2">
    <source>
        <dbReference type="Pfam" id="PF00534"/>
    </source>
</evidence>
<keyword evidence="1" id="KW-0808">Transferase</keyword>
<dbReference type="RefSeq" id="WP_134440776.1">
    <property type="nucleotide sequence ID" value="NZ_LXQC01000176.1"/>
</dbReference>
<evidence type="ECO:0000259" key="3">
    <source>
        <dbReference type="Pfam" id="PF13439"/>
    </source>
</evidence>
<evidence type="ECO:0008006" key="6">
    <source>
        <dbReference type="Google" id="ProtNLM"/>
    </source>
</evidence>
<dbReference type="PANTHER" id="PTHR46401:SF2">
    <property type="entry name" value="GLYCOSYLTRANSFERASE WBBK-RELATED"/>
    <property type="match status" value="1"/>
</dbReference>
<dbReference type="GO" id="GO:0016757">
    <property type="term" value="F:glycosyltransferase activity"/>
    <property type="evidence" value="ECO:0007669"/>
    <property type="project" value="InterPro"/>
</dbReference>
<dbReference type="Gene3D" id="3.40.50.2000">
    <property type="entry name" value="Glycogen Phosphorylase B"/>
    <property type="match status" value="2"/>
</dbReference>
<dbReference type="AlphaFoldDB" id="A0A4Y8P8K0"/>
<keyword evidence="5" id="KW-1185">Reference proteome</keyword>
<accession>A0A4Y8P8K0</accession>
<dbReference type="EMBL" id="LXQC01000176">
    <property type="protein sequence ID" value="TFE66577.1"/>
    <property type="molecule type" value="Genomic_DNA"/>
</dbReference>
<comment type="caution">
    <text evidence="4">The sequence shown here is derived from an EMBL/GenBank/DDBJ whole genome shotgun (WGS) entry which is preliminary data.</text>
</comment>
<name>A0A4Y8P8K0_9BACT</name>
<evidence type="ECO:0000256" key="1">
    <source>
        <dbReference type="ARBA" id="ARBA00022679"/>
    </source>
</evidence>
<reference evidence="4 5" key="1">
    <citation type="submission" date="2016-05" db="EMBL/GenBank/DDBJ databases">
        <title>Diversity and Homogeneity among Thermoacidophilic Verrucomicrobia Methanotrophs Linked with Geographical Origin.</title>
        <authorList>
            <person name="Erikstad H.-A."/>
            <person name="Smestad N.B."/>
            <person name="Ceballos R.M."/>
            <person name="Birkeland N.-K."/>
        </authorList>
    </citation>
    <scope>NUCLEOTIDE SEQUENCE [LARGE SCALE GENOMIC DNA]</scope>
    <source>
        <strain evidence="4 5">Phi</strain>
    </source>
</reference>
<dbReference type="SUPFAM" id="SSF53756">
    <property type="entry name" value="UDP-Glycosyltransferase/glycogen phosphorylase"/>
    <property type="match status" value="1"/>
</dbReference>
<dbReference type="Proteomes" id="UP000297713">
    <property type="component" value="Unassembled WGS sequence"/>
</dbReference>
<dbReference type="OrthoDB" id="9797829at2"/>
<proteinExistence type="predicted"/>
<dbReference type="PANTHER" id="PTHR46401">
    <property type="entry name" value="GLYCOSYLTRANSFERASE WBBK-RELATED"/>
    <property type="match status" value="1"/>
</dbReference>
<dbReference type="CDD" id="cd03809">
    <property type="entry name" value="GT4_MtfB-like"/>
    <property type="match status" value="1"/>
</dbReference>
<feature type="domain" description="Glycosyltransferase subfamily 4-like N-terminal" evidence="3">
    <location>
        <begin position="17"/>
        <end position="174"/>
    </location>
</feature>
<sequence>MKILLVGNHPGDRIESMEKFAALLAREIARQGHETRIVAPTVLFRKRKPVPFPGSKWLYYFDKYILFPFRLRKEIQWADIVHIGDQGLGILIHFIHDKPHLITCHDLLCIRSLYGENVYCRISATGKIYQRLILSGLRKAGAIVAVSKYTLNDVRHFLTNVPAKRVRVIHNGLNHPYHPIPKEEIQKRLRYVLGLQTDLKYILHVGTSLERKNRATILRTFHKISSTFSGQLVFAGEKLTKALVDLAVRLGIKDRIVEVVHPENEILEALYNGSFVFFFPSFSEGFGWPVIEAQACGIPVLCSDIPPLREIGGKGAIFCPPEDDNAFAIAIKDLLSSKERWMSLSKAALENARQFSSEAMASSYLKFYLEILDNPTMPSSIFAE</sequence>
<dbReference type="Pfam" id="PF13439">
    <property type="entry name" value="Glyco_transf_4"/>
    <property type="match status" value="1"/>
</dbReference>
<evidence type="ECO:0000313" key="4">
    <source>
        <dbReference type="EMBL" id="TFE66577.1"/>
    </source>
</evidence>
<dbReference type="InterPro" id="IPR001296">
    <property type="entry name" value="Glyco_trans_1"/>
</dbReference>
<dbReference type="InterPro" id="IPR028098">
    <property type="entry name" value="Glyco_trans_4-like_N"/>
</dbReference>
<organism evidence="4 5">
    <name type="scientific">Methylacidiphilum caldifontis</name>
    <dbReference type="NCBI Taxonomy" id="2795386"/>
    <lineage>
        <taxon>Bacteria</taxon>
        <taxon>Pseudomonadati</taxon>
        <taxon>Verrucomicrobiota</taxon>
        <taxon>Methylacidiphilae</taxon>
        <taxon>Methylacidiphilales</taxon>
        <taxon>Methylacidiphilaceae</taxon>
        <taxon>Methylacidiphilum (ex Ratnadevi et al. 2023)</taxon>
    </lineage>
</organism>
<dbReference type="Pfam" id="PF00534">
    <property type="entry name" value="Glycos_transf_1"/>
    <property type="match status" value="1"/>
</dbReference>
<evidence type="ECO:0000313" key="5">
    <source>
        <dbReference type="Proteomes" id="UP000297713"/>
    </source>
</evidence>